<dbReference type="Proteomes" id="UP001480595">
    <property type="component" value="Unassembled WGS sequence"/>
</dbReference>
<evidence type="ECO:0000256" key="2">
    <source>
        <dbReference type="SAM" id="Phobius"/>
    </source>
</evidence>
<protein>
    <recommendedName>
        <fullName evidence="3 4">Apple domain-containing protein</fullName>
    </recommendedName>
</protein>
<evidence type="ECO:0000313" key="6">
    <source>
        <dbReference type="Proteomes" id="UP001480595"/>
    </source>
</evidence>
<name>A0ABR1VCG5_9PEZI</name>
<keyword evidence="2" id="KW-1133">Transmembrane helix</keyword>
<accession>A0ABR1VCG5</accession>
<sequence>MPLPALLKNRQSGSPCPSANGGQIGTLRTYNVLCGSRLAGKEIGGQQTESLGDCVDLCNDHAGPRCDGVVYQSNGHCILQASINKSATTLDAGADSAIVAGMLQKPSSSCDTLGSGSVQSANGMNFQISCNKVVSGNDFEVQFQMSFEDCMRVCAKDQRCGGVSFEARQSFGFKNCYLKSPFSATSNQILDQPSIDTARLLTQDGNDNPNNNNGQANRPPPAASPPKTTLVEVTMTIVTSAPATIVIMTTAADLSTGAGVATVPLPETKTLTTLSATTRSAKPASESGAPATAGGKAQGSLAPGSTDPAEAPDAPSMMKIAGPVAGGVAFLGLVAVAIFFFCRRRRQRQTKRRVGGHAEKGGWVGLGDGRQDEGGPLARPETASSGKIRRNTTISMSEVRDSQNGLKLHRMSTHAYGDPGIPAGFEGPHAVKR</sequence>
<dbReference type="EMBL" id="JAQQWL010000006">
    <property type="protein sequence ID" value="KAK8068904.1"/>
    <property type="molecule type" value="Genomic_DNA"/>
</dbReference>
<evidence type="ECO:0000256" key="1">
    <source>
        <dbReference type="SAM" id="MobiDB-lite"/>
    </source>
</evidence>
<feature type="compositionally biased region" description="Low complexity" evidence="1">
    <location>
        <begin position="203"/>
        <end position="217"/>
    </location>
</feature>
<feature type="region of interest" description="Disordered" evidence="1">
    <location>
        <begin position="271"/>
        <end position="314"/>
    </location>
</feature>
<dbReference type="GeneID" id="92089992"/>
<feature type="domain" description="Apple" evidence="3">
    <location>
        <begin position="126"/>
        <end position="196"/>
    </location>
</feature>
<evidence type="ECO:0000313" key="5">
    <source>
        <dbReference type="EMBL" id="KAK8068904.1"/>
    </source>
</evidence>
<feature type="compositionally biased region" description="Low complexity" evidence="1">
    <location>
        <begin position="271"/>
        <end position="282"/>
    </location>
</feature>
<dbReference type="Pfam" id="PF14295">
    <property type="entry name" value="PAN_4"/>
    <property type="match status" value="1"/>
</dbReference>
<dbReference type="Pfam" id="PF00024">
    <property type="entry name" value="PAN_1"/>
    <property type="match status" value="1"/>
</dbReference>
<dbReference type="Gene3D" id="3.50.4.10">
    <property type="entry name" value="Hepatocyte Growth Factor"/>
    <property type="match status" value="1"/>
</dbReference>
<evidence type="ECO:0000259" key="4">
    <source>
        <dbReference type="Pfam" id="PF14295"/>
    </source>
</evidence>
<organism evidence="5 6">
    <name type="scientific">Apiospora phragmitis</name>
    <dbReference type="NCBI Taxonomy" id="2905665"/>
    <lineage>
        <taxon>Eukaryota</taxon>
        <taxon>Fungi</taxon>
        <taxon>Dikarya</taxon>
        <taxon>Ascomycota</taxon>
        <taxon>Pezizomycotina</taxon>
        <taxon>Sordariomycetes</taxon>
        <taxon>Xylariomycetidae</taxon>
        <taxon>Amphisphaeriales</taxon>
        <taxon>Apiosporaceae</taxon>
        <taxon>Apiospora</taxon>
    </lineage>
</organism>
<dbReference type="RefSeq" id="XP_066716198.1">
    <property type="nucleotide sequence ID" value="XM_066856929.1"/>
</dbReference>
<reference evidence="5 6" key="1">
    <citation type="submission" date="2023-01" db="EMBL/GenBank/DDBJ databases">
        <title>Analysis of 21 Apiospora genomes using comparative genomics revels a genus with tremendous synthesis potential of carbohydrate active enzymes and secondary metabolites.</title>
        <authorList>
            <person name="Sorensen T."/>
        </authorList>
    </citation>
    <scope>NUCLEOTIDE SEQUENCE [LARGE SCALE GENOMIC DNA]</scope>
    <source>
        <strain evidence="5 6">CBS 135458</strain>
    </source>
</reference>
<keyword evidence="6" id="KW-1185">Reference proteome</keyword>
<keyword evidence="2" id="KW-0812">Transmembrane</keyword>
<feature type="region of interest" description="Disordered" evidence="1">
    <location>
        <begin position="1"/>
        <end position="20"/>
    </location>
</feature>
<feature type="domain" description="Apple" evidence="4">
    <location>
        <begin position="47"/>
        <end position="77"/>
    </location>
</feature>
<dbReference type="InterPro" id="IPR003609">
    <property type="entry name" value="Pan_app"/>
</dbReference>
<proteinExistence type="predicted"/>
<comment type="caution">
    <text evidence="5">The sequence shown here is derived from an EMBL/GenBank/DDBJ whole genome shotgun (WGS) entry which is preliminary data.</text>
</comment>
<feature type="region of interest" description="Disordered" evidence="1">
    <location>
        <begin position="349"/>
        <end position="405"/>
    </location>
</feature>
<feature type="compositionally biased region" description="Polar residues" evidence="1">
    <location>
        <begin position="9"/>
        <end position="20"/>
    </location>
</feature>
<feature type="transmembrane region" description="Helical" evidence="2">
    <location>
        <begin position="320"/>
        <end position="342"/>
    </location>
</feature>
<evidence type="ECO:0000259" key="3">
    <source>
        <dbReference type="Pfam" id="PF00024"/>
    </source>
</evidence>
<gene>
    <name evidence="5" type="ORF">PG994_005520</name>
</gene>
<feature type="region of interest" description="Disordered" evidence="1">
    <location>
        <begin position="200"/>
        <end position="227"/>
    </location>
</feature>
<keyword evidence="2" id="KW-0472">Membrane</keyword>